<dbReference type="AlphaFoldDB" id="A0A4D7K781"/>
<proteinExistence type="predicted"/>
<dbReference type="Proteomes" id="UP000298616">
    <property type="component" value="Chromosome"/>
</dbReference>
<keyword evidence="3" id="KW-1185">Reference proteome</keyword>
<dbReference type="EMBL" id="CP028923">
    <property type="protein sequence ID" value="QCK16564.1"/>
    <property type="molecule type" value="Genomic_DNA"/>
</dbReference>
<gene>
    <name evidence="2" type="ORF">DCC35_18435</name>
</gene>
<dbReference type="RefSeq" id="WP_137092155.1">
    <property type="nucleotide sequence ID" value="NZ_CP028923.1"/>
</dbReference>
<feature type="transmembrane region" description="Helical" evidence="1">
    <location>
        <begin position="109"/>
        <end position="127"/>
    </location>
</feature>
<protein>
    <submittedName>
        <fullName evidence="2">Uncharacterized protein</fullName>
    </submittedName>
</protein>
<keyword evidence="1" id="KW-1133">Transmembrane helix</keyword>
<reference evidence="2 3" key="1">
    <citation type="submission" date="2018-04" db="EMBL/GenBank/DDBJ databases">
        <title>Complete genome uncultured novel isolate.</title>
        <authorList>
            <person name="Merlino G."/>
        </authorList>
    </citation>
    <scope>NUCLEOTIDE SEQUENCE [LARGE SCALE GENOMIC DNA]</scope>
    <source>
        <strain evidence="3">R1DC9</strain>
    </source>
</reference>
<evidence type="ECO:0000256" key="1">
    <source>
        <dbReference type="SAM" id="Phobius"/>
    </source>
</evidence>
<accession>A0A4D7K781</accession>
<feature type="transmembrane region" description="Helical" evidence="1">
    <location>
        <begin position="133"/>
        <end position="156"/>
    </location>
</feature>
<evidence type="ECO:0000313" key="3">
    <source>
        <dbReference type="Proteomes" id="UP000298616"/>
    </source>
</evidence>
<organism evidence="2 3">
    <name type="scientific">Mangrovivirga cuniculi</name>
    <dbReference type="NCBI Taxonomy" id="2715131"/>
    <lineage>
        <taxon>Bacteria</taxon>
        <taxon>Pseudomonadati</taxon>
        <taxon>Bacteroidota</taxon>
        <taxon>Cytophagia</taxon>
        <taxon>Cytophagales</taxon>
        <taxon>Mangrovivirgaceae</taxon>
        <taxon>Mangrovivirga</taxon>
    </lineage>
</organism>
<keyword evidence="1" id="KW-0472">Membrane</keyword>
<keyword evidence="1" id="KW-0812">Transmembrane</keyword>
<dbReference type="OrthoDB" id="886186at2"/>
<name>A0A4D7K781_9BACT</name>
<evidence type="ECO:0000313" key="2">
    <source>
        <dbReference type="EMBL" id="QCK16564.1"/>
    </source>
</evidence>
<dbReference type="KEGG" id="fpf:DCC35_18435"/>
<sequence length="177" mass="21002">MKRFLKKIKLIDHLRTELNIEKNEFISRMRSNIDEGSSGAFSDFFDIFSSSKNEFKGEVDEAGFKIKRRRRFFDTYNNFAVAKGTFNQKENHLLINIEINGFKRIMMPFYIIGPSIYIFFIINIFLINDNPSLTIGAFVPFVLIHAVFMMGIPYLMMRRSTKKLKYDLERELYYLTK</sequence>